<comment type="caution">
    <text evidence="1">The sequence shown here is derived from an EMBL/GenBank/DDBJ whole genome shotgun (WGS) entry which is preliminary data.</text>
</comment>
<organism evidence="1 2">
    <name type="scientific">Azospirillum argentinense</name>
    <dbReference type="NCBI Taxonomy" id="2970906"/>
    <lineage>
        <taxon>Bacteria</taxon>
        <taxon>Pseudomonadati</taxon>
        <taxon>Pseudomonadota</taxon>
        <taxon>Alphaproteobacteria</taxon>
        <taxon>Rhodospirillales</taxon>
        <taxon>Azospirillaceae</taxon>
        <taxon>Azospirillum</taxon>
    </lineage>
</organism>
<evidence type="ECO:0000313" key="2">
    <source>
        <dbReference type="Proteomes" id="UP001628281"/>
    </source>
</evidence>
<evidence type="ECO:0000313" key="1">
    <source>
        <dbReference type="EMBL" id="MFL7902623.1"/>
    </source>
</evidence>
<proteinExistence type="predicted"/>
<sequence length="505" mass="55593">MTTNDFILCATGFSRFLDNLPDPPAVGGGEAPMLVVLNSWYETPVPFYSALLALGVRVAARRPVVFIINDLPYPYPDVTDSIRLIAEHSIGLARFGSIRLLSDYVAKASSAVNSEEIKRLADQAVLFDLKHRIGFDILHPSREAAFLRDAFPACEATVYAFAGALEAERPGSVLVPGGVANTMHGLMALARSRGIRTATYDSGAGTPRVYVSGHDVACQGWEVPGVVEAILRRADSEELAFCRRMAREHADRVATGTDDMLRFPFVVPQEQSRFDALFVTSMEQDSSLLSIPGLFDSQEEWLTQTIAALRISHPQARVAVRQHPDERRLNSRYGERAVAAVRRMMETDSLITLFDARDNIQTRSLMASASVVLSAGSTAGMEAGMLGQPVISHVRVNYSRSGFCRSPQNRQAFFDLVREHVSAPISLPDAAVSEAEVYYYVKNHCWRVETPVTPDPPIFRDWIAANTALPFDDEPYVHIVQAIAHGENLCSLRHAANLRCFVGSL</sequence>
<dbReference type="EMBL" id="JBJLSN010000021">
    <property type="protein sequence ID" value="MFL7902623.1"/>
    <property type="molecule type" value="Genomic_DNA"/>
</dbReference>
<dbReference type="SUPFAM" id="SSF53756">
    <property type="entry name" value="UDP-Glycosyltransferase/glycogen phosphorylase"/>
    <property type="match status" value="1"/>
</dbReference>
<reference evidence="1 2" key="1">
    <citation type="submission" date="2024-11" db="EMBL/GenBank/DDBJ databases">
        <title>Draft genome sequences of two bacteria associated to sugarcane roots in Colombia.</title>
        <authorList>
            <person name="Pardo-Diaz S."/>
            <person name="Masmela-Mendoza J."/>
            <person name="Delgadillo-Duran P."/>
            <person name="Bautista E.J."/>
            <person name="Rojas-Tapias D.F."/>
        </authorList>
    </citation>
    <scope>NUCLEOTIDE SEQUENCE [LARGE SCALE GENOMIC DNA]</scope>
    <source>
        <strain evidence="1 2">Ap18</strain>
    </source>
</reference>
<accession>A0ABW8V8R9</accession>
<evidence type="ECO:0008006" key="3">
    <source>
        <dbReference type="Google" id="ProtNLM"/>
    </source>
</evidence>
<dbReference type="RefSeq" id="WP_407824515.1">
    <property type="nucleotide sequence ID" value="NZ_JBJLSN010000021.1"/>
</dbReference>
<protein>
    <recommendedName>
        <fullName evidence="3">Capsular biosynthesis protein</fullName>
    </recommendedName>
</protein>
<dbReference type="Proteomes" id="UP001628281">
    <property type="component" value="Unassembled WGS sequence"/>
</dbReference>
<dbReference type="Pfam" id="PF05159">
    <property type="entry name" value="Capsule_synth"/>
    <property type="match status" value="1"/>
</dbReference>
<name>A0ABW8V8R9_9PROT</name>
<gene>
    <name evidence="1" type="ORF">ACJ41P_15935</name>
</gene>
<keyword evidence="2" id="KW-1185">Reference proteome</keyword>
<dbReference type="InterPro" id="IPR007833">
    <property type="entry name" value="Capsule_polysaccharide_synth"/>
</dbReference>